<organism evidence="1 2">
    <name type="scientific">Entomophthora muscae</name>
    <dbReference type="NCBI Taxonomy" id="34485"/>
    <lineage>
        <taxon>Eukaryota</taxon>
        <taxon>Fungi</taxon>
        <taxon>Fungi incertae sedis</taxon>
        <taxon>Zoopagomycota</taxon>
        <taxon>Entomophthoromycotina</taxon>
        <taxon>Entomophthoromycetes</taxon>
        <taxon>Entomophthorales</taxon>
        <taxon>Entomophthoraceae</taxon>
        <taxon>Entomophthora</taxon>
    </lineage>
</organism>
<dbReference type="Proteomes" id="UP001165960">
    <property type="component" value="Unassembled WGS sequence"/>
</dbReference>
<sequence>MYKNFFPLVTYLFIQCLAYLHILVVDVYVADEDECLLTSDVSHLVSVNPCLSGHPSVALVGIMMNYPPMIEAKLS</sequence>
<dbReference type="EMBL" id="QTSX02005691">
    <property type="protein sequence ID" value="KAJ9059227.1"/>
    <property type="molecule type" value="Genomic_DNA"/>
</dbReference>
<comment type="caution">
    <text evidence="1">The sequence shown here is derived from an EMBL/GenBank/DDBJ whole genome shotgun (WGS) entry which is preliminary data.</text>
</comment>
<protein>
    <submittedName>
        <fullName evidence="1">Uncharacterized protein</fullName>
    </submittedName>
</protein>
<gene>
    <name evidence="1" type="ORF">DSO57_1004541</name>
</gene>
<evidence type="ECO:0000313" key="1">
    <source>
        <dbReference type="EMBL" id="KAJ9059227.1"/>
    </source>
</evidence>
<proteinExistence type="predicted"/>
<keyword evidence="2" id="KW-1185">Reference proteome</keyword>
<reference evidence="1" key="1">
    <citation type="submission" date="2022-04" db="EMBL/GenBank/DDBJ databases">
        <title>Genome of the entomopathogenic fungus Entomophthora muscae.</title>
        <authorList>
            <person name="Elya C."/>
            <person name="Lovett B.R."/>
            <person name="Lee E."/>
            <person name="Macias A.M."/>
            <person name="Hajek A.E."/>
            <person name="De Bivort B.L."/>
            <person name="Kasson M.T."/>
            <person name="De Fine Licht H.H."/>
            <person name="Stajich J.E."/>
        </authorList>
    </citation>
    <scope>NUCLEOTIDE SEQUENCE</scope>
    <source>
        <strain evidence="1">Berkeley</strain>
    </source>
</reference>
<evidence type="ECO:0000313" key="2">
    <source>
        <dbReference type="Proteomes" id="UP001165960"/>
    </source>
</evidence>
<accession>A0ACC2SA06</accession>
<name>A0ACC2SA06_9FUNG</name>